<dbReference type="RefSeq" id="WP_126424026.1">
    <property type="nucleotide sequence ID" value="NZ_AP018828.1"/>
</dbReference>
<reference evidence="2" key="1">
    <citation type="journal article" date="2017" name="Biotechnol. Biofuels">
        <title>Evaluation of environmental bacterial communities as a factor affecting the growth of duckweed Lemna minor.</title>
        <authorList>
            <person name="Ishizawa H."/>
            <person name="Kuroda M."/>
            <person name="Morikawa M."/>
            <person name="Ike M."/>
        </authorList>
    </citation>
    <scope>NUCLEOTIDE SEQUENCE [LARGE SCALE GENOMIC DNA]</scope>
    <source>
        <strain evidence="2">M6</strain>
    </source>
</reference>
<evidence type="ECO:0000313" key="2">
    <source>
        <dbReference type="Proteomes" id="UP000278756"/>
    </source>
</evidence>
<gene>
    <name evidence="1" type="ORF">EM6_3081</name>
</gene>
<evidence type="ECO:0000313" key="1">
    <source>
        <dbReference type="EMBL" id="BBF82444.1"/>
    </source>
</evidence>
<name>A0A3G9GB04_9CAUL</name>
<dbReference type="AlphaFoldDB" id="A0A3G9GB04"/>
<dbReference type="Proteomes" id="UP000278756">
    <property type="component" value="Chromosome 2"/>
</dbReference>
<sequence length="272" mass="28615">MYLLIAQSAALLLAVFLFSGFVGWHLSPKPKRAARRISIFDEAPAPILDSTFDAPLNAPAVERPVADPMVAAAQALNASRQAVQTPAAQADAPRPSADIIPLRPVAAAPIAGAPVAQPAAPQPAPVGVSTELEPAIMAGIERTEAPAVAAPALAVKAEPVTELLDRTSRPKASLLSSMTPESVRAAVEQAGTGLEPHRLSAPEGYPDDLTLISGIGADNERELNMLGIYHYWQVASWTPEHVAWLSARVHSAPRIVRENWMAQAARLAGRAA</sequence>
<dbReference type="OrthoDB" id="9807941at2"/>
<protein>
    <submittedName>
        <fullName evidence="1">Similar to uncharacterized conserved protein</fullName>
    </submittedName>
</protein>
<dbReference type="EMBL" id="AP018828">
    <property type="protein sequence ID" value="BBF82444.1"/>
    <property type="molecule type" value="Genomic_DNA"/>
</dbReference>
<organism evidence="1 2">
    <name type="scientific">Asticcacaulis excentricus</name>
    <dbReference type="NCBI Taxonomy" id="78587"/>
    <lineage>
        <taxon>Bacteria</taxon>
        <taxon>Pseudomonadati</taxon>
        <taxon>Pseudomonadota</taxon>
        <taxon>Alphaproteobacteria</taxon>
        <taxon>Caulobacterales</taxon>
        <taxon>Caulobacteraceae</taxon>
        <taxon>Asticcacaulis</taxon>
    </lineage>
</organism>
<proteinExistence type="predicted"/>
<reference evidence="2" key="2">
    <citation type="journal article" date="2017" name="Plant Physiol. Biochem.">
        <title>Differential oxidative and antioxidative response of duckweed Lemna minor toward plant growth promoting/inhibiting bacteria.</title>
        <authorList>
            <person name="Ishizawa H."/>
            <person name="Kuroda M."/>
            <person name="Morikawa M."/>
            <person name="Ike M."/>
        </authorList>
    </citation>
    <scope>NUCLEOTIDE SEQUENCE [LARGE SCALE GENOMIC DNA]</scope>
    <source>
        <strain evidence="2">M6</strain>
    </source>
</reference>
<accession>A0A3G9GB04</accession>